<protein>
    <submittedName>
        <fullName evidence="13">Integron integrase</fullName>
    </submittedName>
</protein>
<feature type="region of interest" description="Disordered" evidence="10">
    <location>
        <begin position="1"/>
        <end position="47"/>
    </location>
</feature>
<dbReference type="InterPro" id="IPR044068">
    <property type="entry name" value="CB"/>
</dbReference>
<accession>A0A5C8KS27</accession>
<evidence type="ECO:0000256" key="4">
    <source>
        <dbReference type="ARBA" id="ARBA00022908"/>
    </source>
</evidence>
<evidence type="ECO:0000256" key="8">
    <source>
        <dbReference type="ARBA" id="ARBA00038613"/>
    </source>
</evidence>
<dbReference type="FunFam" id="1.10.443.10:FF:000007">
    <property type="entry name" value="Tyrosine recombinase XerC"/>
    <property type="match status" value="1"/>
</dbReference>
<dbReference type="Pfam" id="PF13495">
    <property type="entry name" value="Phage_int_SAM_4"/>
    <property type="match status" value="1"/>
</dbReference>
<keyword evidence="4" id="KW-0229">DNA integration</keyword>
<dbReference type="PROSITE" id="PS51900">
    <property type="entry name" value="CB"/>
    <property type="match status" value="1"/>
</dbReference>
<dbReference type="InterPro" id="IPR004107">
    <property type="entry name" value="Integrase_SAM-like_N"/>
</dbReference>
<dbReference type="Pfam" id="PF00589">
    <property type="entry name" value="Phage_integrase"/>
    <property type="match status" value="1"/>
</dbReference>
<comment type="subcellular location">
    <subcellularLocation>
        <location evidence="1">Cytoplasm</location>
    </subcellularLocation>
</comment>
<comment type="caution">
    <text evidence="13">The sequence shown here is derived from an EMBL/GenBank/DDBJ whole genome shotgun (WGS) entry which is preliminary data.</text>
</comment>
<name>A0A5C8KS27_9GAMM</name>
<keyword evidence="3" id="KW-0963">Cytoplasm</keyword>
<proteinExistence type="inferred from homology"/>
<dbReference type="InterPro" id="IPR010998">
    <property type="entry name" value="Integrase_recombinase_N"/>
</dbReference>
<dbReference type="CDD" id="cd01193">
    <property type="entry name" value="INT_IntI_C"/>
    <property type="match status" value="1"/>
</dbReference>
<comment type="subunit">
    <text evidence="8">Forms a cyclic heterotetrameric complex composed of two molecules of XerC and two molecules of XerD.</text>
</comment>
<evidence type="ECO:0000256" key="1">
    <source>
        <dbReference type="ARBA" id="ARBA00004496"/>
    </source>
</evidence>
<evidence type="ECO:0000259" key="11">
    <source>
        <dbReference type="PROSITE" id="PS51898"/>
    </source>
</evidence>
<dbReference type="EMBL" id="VRTS01000006">
    <property type="protein sequence ID" value="TXK62189.1"/>
    <property type="molecule type" value="Genomic_DNA"/>
</dbReference>
<feature type="domain" description="Tyr recombinase" evidence="11">
    <location>
        <begin position="144"/>
        <end position="357"/>
    </location>
</feature>
<comment type="function">
    <text evidence="7">Site-specific tyrosine recombinase, which acts by catalyzing the cutting and rejoining of the recombining DNA molecules. The XerC-XerD complex is essential to convert dimers of the bacterial chromosome into monomers to permit their segregation at cell division. It also contributes to the segregational stability of plasmids.</text>
</comment>
<evidence type="ECO:0000259" key="12">
    <source>
        <dbReference type="PROSITE" id="PS51900"/>
    </source>
</evidence>
<gene>
    <name evidence="13" type="ORF">FU658_10145</name>
</gene>
<dbReference type="InterPro" id="IPR002104">
    <property type="entry name" value="Integrase_catalytic"/>
</dbReference>
<dbReference type="SUPFAM" id="SSF56349">
    <property type="entry name" value="DNA breaking-rejoining enzymes"/>
    <property type="match status" value="1"/>
</dbReference>
<dbReference type="GO" id="GO:0006310">
    <property type="term" value="P:DNA recombination"/>
    <property type="evidence" value="ECO:0007669"/>
    <property type="project" value="UniProtKB-KW"/>
</dbReference>
<keyword evidence="14" id="KW-1185">Reference proteome</keyword>
<evidence type="ECO:0000256" key="9">
    <source>
        <dbReference type="PROSITE-ProRule" id="PRU01248"/>
    </source>
</evidence>
<dbReference type="InterPro" id="IPR011010">
    <property type="entry name" value="DNA_brk_join_enz"/>
</dbReference>
<dbReference type="Gene3D" id="1.10.150.130">
    <property type="match status" value="1"/>
</dbReference>
<evidence type="ECO:0000256" key="6">
    <source>
        <dbReference type="ARBA" id="ARBA00023172"/>
    </source>
</evidence>
<dbReference type="GO" id="GO:0003677">
    <property type="term" value="F:DNA binding"/>
    <property type="evidence" value="ECO:0007669"/>
    <property type="project" value="UniProtKB-UniRule"/>
</dbReference>
<evidence type="ECO:0000256" key="3">
    <source>
        <dbReference type="ARBA" id="ARBA00022490"/>
    </source>
</evidence>
<reference evidence="13 14" key="1">
    <citation type="submission" date="2019-08" db="EMBL/GenBank/DDBJ databases">
        <authorList>
            <person name="Karlyshev A.V."/>
        </authorList>
    </citation>
    <scope>NUCLEOTIDE SEQUENCE [LARGE SCALE GENOMIC DNA]</scope>
    <source>
        <strain evidence="13 14">Alg18-2.2</strain>
    </source>
</reference>
<evidence type="ECO:0000256" key="2">
    <source>
        <dbReference type="ARBA" id="ARBA00008857"/>
    </source>
</evidence>
<keyword evidence="5 9" id="KW-0238">DNA-binding</keyword>
<comment type="similarity">
    <text evidence="2">Belongs to the 'phage' integrase family.</text>
</comment>
<dbReference type="GO" id="GO:0005737">
    <property type="term" value="C:cytoplasm"/>
    <property type="evidence" value="ECO:0007669"/>
    <property type="project" value="UniProtKB-SubCell"/>
</dbReference>
<dbReference type="PROSITE" id="PS51898">
    <property type="entry name" value="TYR_RECOMBINASE"/>
    <property type="match status" value="1"/>
</dbReference>
<organism evidence="13 14">
    <name type="scientific">Alkalisalibacterium limincola</name>
    <dbReference type="NCBI Taxonomy" id="2699169"/>
    <lineage>
        <taxon>Bacteria</taxon>
        <taxon>Pseudomonadati</taxon>
        <taxon>Pseudomonadota</taxon>
        <taxon>Gammaproteobacteria</taxon>
        <taxon>Lysobacterales</taxon>
        <taxon>Lysobacteraceae</taxon>
        <taxon>Alkalisalibacterium</taxon>
    </lineage>
</organism>
<evidence type="ECO:0000256" key="5">
    <source>
        <dbReference type="ARBA" id="ARBA00023125"/>
    </source>
</evidence>
<dbReference type="NCBIfam" id="TIGR02249">
    <property type="entry name" value="integrase_gron"/>
    <property type="match status" value="1"/>
</dbReference>
<dbReference type="InterPro" id="IPR050090">
    <property type="entry name" value="Tyrosine_recombinase_XerCD"/>
</dbReference>
<dbReference type="PANTHER" id="PTHR30349:SF64">
    <property type="entry name" value="PROPHAGE INTEGRASE INTD-RELATED"/>
    <property type="match status" value="1"/>
</dbReference>
<keyword evidence="6" id="KW-0233">DNA recombination</keyword>
<dbReference type="InterPro" id="IPR013762">
    <property type="entry name" value="Integrase-like_cat_sf"/>
</dbReference>
<sequence length="362" mass="40202">MSRYRPRDSSAIPNRSRGAAAGSPGANPPGVPSDTFEGPGPPAPPVRLLDQVRDRVRRLGLAKRTEEAYVGWVRRFILANAKRHPRDMGGVEVEAFLTILASRHNVAPSTQNQALSALLFLYREVLHQHLPWMESIQRAKKPARLPVVLSRDEVAALLGHLAGLHALQAGLLYGSGLRLMECIRLRVQDIDFTRLEIIVRHGKGGKDRRTMLPRSLAPSLQAQVEEVRRLHTADLAAGFGEVWLPHALSRKLPRAGRDFGWQYVFAARSRSVDPRSGVVRRHHVDEESLQRAVSRAARVAGIEKRVTCHALRHSFATHLLESGYDIRTIQELLGHADLATTQIYTHVLNRGGRGVRSPLDPG</sequence>
<dbReference type="GO" id="GO:0015074">
    <property type="term" value="P:DNA integration"/>
    <property type="evidence" value="ECO:0007669"/>
    <property type="project" value="UniProtKB-KW"/>
</dbReference>
<evidence type="ECO:0000313" key="14">
    <source>
        <dbReference type="Proteomes" id="UP000321248"/>
    </source>
</evidence>
<dbReference type="InterPro" id="IPR011946">
    <property type="entry name" value="Integrase_integron-type"/>
</dbReference>
<dbReference type="OrthoDB" id="9801717at2"/>
<evidence type="ECO:0000313" key="13">
    <source>
        <dbReference type="EMBL" id="TXK62189.1"/>
    </source>
</evidence>
<evidence type="ECO:0000256" key="7">
    <source>
        <dbReference type="ARBA" id="ARBA00037721"/>
    </source>
</evidence>
<dbReference type="AlphaFoldDB" id="A0A5C8KS27"/>
<dbReference type="Proteomes" id="UP000321248">
    <property type="component" value="Unassembled WGS sequence"/>
</dbReference>
<feature type="domain" description="Core-binding (CB)" evidence="12">
    <location>
        <begin position="47"/>
        <end position="126"/>
    </location>
</feature>
<dbReference type="PANTHER" id="PTHR30349">
    <property type="entry name" value="PHAGE INTEGRASE-RELATED"/>
    <property type="match status" value="1"/>
</dbReference>
<dbReference type="Gene3D" id="1.10.443.10">
    <property type="entry name" value="Intergrase catalytic core"/>
    <property type="match status" value="1"/>
</dbReference>
<evidence type="ECO:0000256" key="10">
    <source>
        <dbReference type="SAM" id="MobiDB-lite"/>
    </source>
</evidence>